<dbReference type="GO" id="GO:0016787">
    <property type="term" value="F:hydrolase activity"/>
    <property type="evidence" value="ECO:0007669"/>
    <property type="project" value="UniProtKB-KW"/>
</dbReference>
<dbReference type="CDD" id="cd07583">
    <property type="entry name" value="nitrilase_5"/>
    <property type="match status" value="1"/>
</dbReference>
<name>A0A931ARV8_9FIRM</name>
<dbReference type="Gene3D" id="3.60.110.10">
    <property type="entry name" value="Carbon-nitrogen hydrolase"/>
    <property type="match status" value="1"/>
</dbReference>
<dbReference type="InterPro" id="IPR036526">
    <property type="entry name" value="C-N_Hydrolase_sf"/>
</dbReference>
<dbReference type="EMBL" id="JADPIE010000005">
    <property type="protein sequence ID" value="MBF8437342.1"/>
    <property type="molecule type" value="Genomic_DNA"/>
</dbReference>
<keyword evidence="3" id="KW-0378">Hydrolase</keyword>
<dbReference type="PANTHER" id="PTHR23088">
    <property type="entry name" value="NITRILASE-RELATED"/>
    <property type="match status" value="1"/>
</dbReference>
<dbReference type="AlphaFoldDB" id="A0A931ARV8"/>
<dbReference type="InterPro" id="IPR001110">
    <property type="entry name" value="UPF0012_CS"/>
</dbReference>
<comment type="similarity">
    <text evidence="1">Belongs to the carbon-nitrogen hydrolase superfamily. NIT1/NIT2 family.</text>
</comment>
<evidence type="ECO:0000256" key="1">
    <source>
        <dbReference type="ARBA" id="ARBA00010613"/>
    </source>
</evidence>
<dbReference type="SUPFAM" id="SSF56317">
    <property type="entry name" value="Carbon-nitrogen hydrolase"/>
    <property type="match status" value="1"/>
</dbReference>
<dbReference type="Pfam" id="PF00795">
    <property type="entry name" value="CN_hydrolase"/>
    <property type="match status" value="1"/>
</dbReference>
<evidence type="ECO:0000259" key="2">
    <source>
        <dbReference type="PROSITE" id="PS50263"/>
    </source>
</evidence>
<reference evidence="3" key="1">
    <citation type="submission" date="2020-11" db="EMBL/GenBank/DDBJ databases">
        <title>Halonatronomonas betainensis gen. nov., sp. nov. a novel haloalkaliphilic representative of the family Halanaerobiacae capable of betaine degradation.</title>
        <authorList>
            <person name="Boltyanskaya Y."/>
            <person name="Kevbrin V."/>
            <person name="Detkova E."/>
            <person name="Grouzdev D.S."/>
            <person name="Koziaeva V."/>
            <person name="Zhilina T."/>
        </authorList>
    </citation>
    <scope>NUCLEOTIDE SEQUENCE</scope>
    <source>
        <strain evidence="3">Z-7014</strain>
    </source>
</reference>
<comment type="caution">
    <text evidence="3">The sequence shown here is derived from an EMBL/GenBank/DDBJ whole genome shotgun (WGS) entry which is preliminary data.</text>
</comment>
<feature type="domain" description="CN hydrolase" evidence="2">
    <location>
        <begin position="1"/>
        <end position="246"/>
    </location>
</feature>
<organism evidence="3 4">
    <name type="scientific">Halonatronomonas betaini</name>
    <dbReference type="NCBI Taxonomy" id="2778430"/>
    <lineage>
        <taxon>Bacteria</taxon>
        <taxon>Bacillati</taxon>
        <taxon>Bacillota</taxon>
        <taxon>Clostridia</taxon>
        <taxon>Halanaerobiales</taxon>
        <taxon>Halarsenatibacteraceae</taxon>
        <taxon>Halonatronomonas</taxon>
    </lineage>
</organism>
<evidence type="ECO:0000313" key="4">
    <source>
        <dbReference type="Proteomes" id="UP000621436"/>
    </source>
</evidence>
<dbReference type="InterPro" id="IPR003010">
    <property type="entry name" value="C-N_Hydrolase"/>
</dbReference>
<keyword evidence="4" id="KW-1185">Reference proteome</keyword>
<accession>A0A931ARV8</accession>
<dbReference type="RefSeq" id="WP_270454315.1">
    <property type="nucleotide sequence ID" value="NZ_JADPIE010000005.1"/>
</dbReference>
<sequence length="264" mass="29550">MRIASIQLEMIEGESKNSRINNATKKIDKAALNNQDQPDIDLILLPELWNVGFFEHQRFKKEAESLDGPTYNALAEKALEYNTYIYGGTIVEKADGNLYNTALFIDRKGELLAKYRKIHLFTYFGAKEGDYITPGSEPVVVKTELANFGLSTCYDLRFPELYRQEAEAGAEIFLVTACWSFPRLENWVVLNQARAAENVAYLISCNTAGKVSGETHLGHSMVVDPWGIQIASAGSKKGIVTAEIDPAYVKKTRNEFPALKDKKL</sequence>
<dbReference type="Proteomes" id="UP000621436">
    <property type="component" value="Unassembled WGS sequence"/>
</dbReference>
<evidence type="ECO:0000313" key="3">
    <source>
        <dbReference type="EMBL" id="MBF8437342.1"/>
    </source>
</evidence>
<protein>
    <submittedName>
        <fullName evidence="3">Carbon-nitrogen family hydrolase</fullName>
    </submittedName>
</protein>
<dbReference type="PROSITE" id="PS50263">
    <property type="entry name" value="CN_HYDROLASE"/>
    <property type="match status" value="1"/>
</dbReference>
<proteinExistence type="inferred from homology"/>
<gene>
    <name evidence="3" type="ORF">I0Q91_09645</name>
</gene>
<dbReference type="PROSITE" id="PS01227">
    <property type="entry name" value="UPF0012"/>
    <property type="match status" value="1"/>
</dbReference>
<dbReference type="PANTHER" id="PTHR23088:SF27">
    <property type="entry name" value="DEAMINATED GLUTATHIONE AMIDASE"/>
    <property type="match status" value="1"/>
</dbReference>